<protein>
    <submittedName>
        <fullName evidence="1">Uncharacterized protein</fullName>
    </submittedName>
</protein>
<dbReference type="RefSeq" id="WP_222677256.1">
    <property type="nucleotide sequence ID" value="NZ_JACBDC010000002.1"/>
</dbReference>
<reference evidence="1 2" key="1">
    <citation type="submission" date="2019-02" db="EMBL/GenBank/DDBJ databases">
        <title>Genome sequencing of Clostridium botulinum clinical isolates.</title>
        <authorList>
            <person name="Brunt J."/>
            <person name="Van Vliet A.H.M."/>
            <person name="Stringer S.C."/>
            <person name="Grant K.A."/>
            <person name="Carter A.C."/>
            <person name="Peck M.W."/>
        </authorList>
    </citation>
    <scope>NUCLEOTIDE SEQUENCE [LARGE SCALE GENOMIC DNA]</scope>
    <source>
        <strain evidence="1 2">H113700579</strain>
    </source>
</reference>
<evidence type="ECO:0000313" key="1">
    <source>
        <dbReference type="EMBL" id="NFA42116.1"/>
    </source>
</evidence>
<accession>A0A6M0X7G6</accession>
<dbReference type="Proteomes" id="UP000472355">
    <property type="component" value="Unassembled WGS sequence"/>
</dbReference>
<evidence type="ECO:0000313" key="2">
    <source>
        <dbReference type="Proteomes" id="UP000472355"/>
    </source>
</evidence>
<dbReference type="AlphaFoldDB" id="A0A6M0X7G6"/>
<dbReference type="EMBL" id="SGKU01000012">
    <property type="protein sequence ID" value="NFA42116.1"/>
    <property type="molecule type" value="Genomic_DNA"/>
</dbReference>
<name>A0A6M0X7G6_CLOBO</name>
<sequence length="66" mass="7786">MADFDNLDDFFKSLENEDTLNETMIGQEVEVQCPKCEKEINVTITKDNNYRCSKCEHEFSIEFNLE</sequence>
<proteinExistence type="predicted"/>
<gene>
    <name evidence="1" type="ORF">EXM65_05880</name>
</gene>
<organism evidence="1 2">
    <name type="scientific">Clostridium botulinum</name>
    <dbReference type="NCBI Taxonomy" id="1491"/>
    <lineage>
        <taxon>Bacteria</taxon>
        <taxon>Bacillati</taxon>
        <taxon>Bacillota</taxon>
        <taxon>Clostridia</taxon>
        <taxon>Eubacteriales</taxon>
        <taxon>Clostridiaceae</taxon>
        <taxon>Clostridium</taxon>
    </lineage>
</organism>
<comment type="caution">
    <text evidence="1">The sequence shown here is derived from an EMBL/GenBank/DDBJ whole genome shotgun (WGS) entry which is preliminary data.</text>
</comment>